<dbReference type="SUPFAM" id="SSF50249">
    <property type="entry name" value="Nucleic acid-binding proteins"/>
    <property type="match status" value="1"/>
</dbReference>
<name>A0ABQ7X9B1_BRANA</name>
<keyword evidence="2" id="KW-1185">Reference proteome</keyword>
<evidence type="ECO:0008006" key="3">
    <source>
        <dbReference type="Google" id="ProtNLM"/>
    </source>
</evidence>
<sequence>MQFIHASIDEDLIQIYERKVSSEEYMTNLFPYKLTFYRTTNIIPCDDFSEIHSGIFENDIVHVGALTEIYAKEKQTNKLNVILRDESASNLTCTLWGDYGKHKTTTQLLFVLCVSHVLPSTINYSPKILTQIYTIVLLYFVNHEFMVFLMFPRDDIGLSRHDGLFGSTVSWH</sequence>
<evidence type="ECO:0000313" key="1">
    <source>
        <dbReference type="EMBL" id="KAH0852520.1"/>
    </source>
</evidence>
<dbReference type="InterPro" id="IPR012340">
    <property type="entry name" value="NA-bd_OB-fold"/>
</dbReference>
<evidence type="ECO:0000313" key="2">
    <source>
        <dbReference type="Proteomes" id="UP000824890"/>
    </source>
</evidence>
<accession>A0ABQ7X9B1</accession>
<feature type="non-terminal residue" evidence="1">
    <location>
        <position position="172"/>
    </location>
</feature>
<comment type="caution">
    <text evidence="1">The sequence shown here is derived from an EMBL/GenBank/DDBJ whole genome shotgun (WGS) entry which is preliminary data.</text>
</comment>
<proteinExistence type="predicted"/>
<organism evidence="1 2">
    <name type="scientific">Brassica napus</name>
    <name type="common">Rape</name>
    <dbReference type="NCBI Taxonomy" id="3708"/>
    <lineage>
        <taxon>Eukaryota</taxon>
        <taxon>Viridiplantae</taxon>
        <taxon>Streptophyta</taxon>
        <taxon>Embryophyta</taxon>
        <taxon>Tracheophyta</taxon>
        <taxon>Spermatophyta</taxon>
        <taxon>Magnoliopsida</taxon>
        <taxon>eudicotyledons</taxon>
        <taxon>Gunneridae</taxon>
        <taxon>Pentapetalae</taxon>
        <taxon>rosids</taxon>
        <taxon>malvids</taxon>
        <taxon>Brassicales</taxon>
        <taxon>Brassicaceae</taxon>
        <taxon>Brassiceae</taxon>
        <taxon>Brassica</taxon>
    </lineage>
</organism>
<protein>
    <recommendedName>
        <fullName evidence="3">Replication protein A OB domain-containing protein</fullName>
    </recommendedName>
</protein>
<reference evidence="1 2" key="1">
    <citation type="submission" date="2021-05" db="EMBL/GenBank/DDBJ databases">
        <title>Genome Assembly of Synthetic Allotetraploid Brassica napus Reveals Homoeologous Exchanges between Subgenomes.</title>
        <authorList>
            <person name="Davis J.T."/>
        </authorList>
    </citation>
    <scope>NUCLEOTIDE SEQUENCE [LARGE SCALE GENOMIC DNA]</scope>
    <source>
        <strain evidence="2">cv. Da-Ae</strain>
        <tissue evidence="1">Seedling</tissue>
    </source>
</reference>
<gene>
    <name evidence="1" type="ORF">HID58_093903</name>
</gene>
<dbReference type="Gene3D" id="2.40.50.140">
    <property type="entry name" value="Nucleic acid-binding proteins"/>
    <property type="match status" value="1"/>
</dbReference>
<dbReference type="EMBL" id="JAGKQM010001049">
    <property type="protein sequence ID" value="KAH0852520.1"/>
    <property type="molecule type" value="Genomic_DNA"/>
</dbReference>
<dbReference type="Proteomes" id="UP000824890">
    <property type="component" value="Unassembled WGS sequence"/>
</dbReference>